<keyword evidence="6" id="KW-0145">Chemotaxis</keyword>
<keyword evidence="8" id="KW-0653">Protein transport</keyword>
<organism evidence="11 12">
    <name type="scientific">Legionella drancourtii LLAP12</name>
    <dbReference type="NCBI Taxonomy" id="658187"/>
    <lineage>
        <taxon>Bacteria</taxon>
        <taxon>Pseudomonadati</taxon>
        <taxon>Pseudomonadota</taxon>
        <taxon>Gammaproteobacteria</taxon>
        <taxon>Legionellales</taxon>
        <taxon>Legionellaceae</taxon>
        <taxon>Legionella</taxon>
    </lineage>
</organism>
<dbReference type="RefSeq" id="WP_006872765.1">
    <property type="nucleotide sequence ID" value="NZ_JH413849.1"/>
</dbReference>
<dbReference type="InterPro" id="IPR052570">
    <property type="entry name" value="FliJ"/>
</dbReference>
<keyword evidence="10" id="KW-1006">Bacterial flagellum protein export</keyword>
<dbReference type="EMBL" id="JH413849">
    <property type="protein sequence ID" value="EHL29185.1"/>
    <property type="molecule type" value="Genomic_DNA"/>
</dbReference>
<dbReference type="Pfam" id="PF02050">
    <property type="entry name" value="FliJ"/>
    <property type="match status" value="1"/>
</dbReference>
<evidence type="ECO:0000256" key="6">
    <source>
        <dbReference type="ARBA" id="ARBA00022500"/>
    </source>
</evidence>
<dbReference type="GO" id="GO:0009288">
    <property type="term" value="C:bacterial-type flagellum"/>
    <property type="evidence" value="ECO:0007669"/>
    <property type="project" value="InterPro"/>
</dbReference>
<evidence type="ECO:0000256" key="2">
    <source>
        <dbReference type="ARBA" id="ARBA00010004"/>
    </source>
</evidence>
<evidence type="ECO:0000256" key="1">
    <source>
        <dbReference type="ARBA" id="ARBA00004413"/>
    </source>
</evidence>
<keyword evidence="4" id="KW-0813">Transport</keyword>
<dbReference type="OrthoDB" id="5650324at2"/>
<keyword evidence="9" id="KW-0472">Membrane</keyword>
<dbReference type="Proteomes" id="UP000002770">
    <property type="component" value="Unassembled WGS sequence"/>
</dbReference>
<keyword evidence="7" id="KW-1005">Bacterial flagellum biogenesis</keyword>
<evidence type="ECO:0000256" key="3">
    <source>
        <dbReference type="ARBA" id="ARBA00020392"/>
    </source>
</evidence>
<dbReference type="GO" id="GO:0005886">
    <property type="term" value="C:plasma membrane"/>
    <property type="evidence" value="ECO:0007669"/>
    <property type="project" value="UniProtKB-SubCell"/>
</dbReference>
<dbReference type="STRING" id="658187.LDG_8904"/>
<dbReference type="GO" id="GO:0071973">
    <property type="term" value="P:bacterial-type flagellum-dependent cell motility"/>
    <property type="evidence" value="ECO:0007669"/>
    <property type="project" value="InterPro"/>
</dbReference>
<gene>
    <name evidence="11" type="ORF">LDG_8904</name>
</gene>
<dbReference type="InterPro" id="IPR053716">
    <property type="entry name" value="Flag_assembly_chemotaxis_eff"/>
</dbReference>
<sequence length="150" mass="17953">MNQRLDRLMQLLEIKKEITKTAYQQLLNAQEQFKKNKLKHEQLIGYRQDYLQQLESLGEKGTYVGRLRNRIDFITHLDTALVQMNGHLAYLAKIRAKAEFTYKQAKTSEKGVNLLIERVKKSQQFKLQRMEQKENDEYAQKQWYSNKINE</sequence>
<comment type="subcellular location">
    <subcellularLocation>
        <location evidence="1">Cell membrane</location>
        <topology evidence="1">Peripheral membrane protein</topology>
        <orientation evidence="1">Cytoplasmic side</orientation>
    </subcellularLocation>
</comment>
<evidence type="ECO:0000256" key="4">
    <source>
        <dbReference type="ARBA" id="ARBA00022448"/>
    </source>
</evidence>
<proteinExistence type="inferred from homology"/>
<dbReference type="GO" id="GO:0044781">
    <property type="term" value="P:bacterial-type flagellum organization"/>
    <property type="evidence" value="ECO:0007669"/>
    <property type="project" value="UniProtKB-KW"/>
</dbReference>
<dbReference type="InParanoid" id="G9EUB1"/>
<dbReference type="eggNOG" id="COG2882">
    <property type="taxonomic scope" value="Bacteria"/>
</dbReference>
<dbReference type="GO" id="GO:0015031">
    <property type="term" value="P:protein transport"/>
    <property type="evidence" value="ECO:0007669"/>
    <property type="project" value="UniProtKB-KW"/>
</dbReference>
<dbReference type="AlphaFoldDB" id="G9EUB1"/>
<evidence type="ECO:0000256" key="7">
    <source>
        <dbReference type="ARBA" id="ARBA00022795"/>
    </source>
</evidence>
<dbReference type="Gene3D" id="1.10.287.1700">
    <property type="match status" value="1"/>
</dbReference>
<comment type="similarity">
    <text evidence="2">Belongs to the FliJ family.</text>
</comment>
<dbReference type="HOGENOM" id="CLU_1676993_0_0_6"/>
<reference evidence="11 12" key="1">
    <citation type="journal article" date="2011" name="BMC Genomics">
        <title>Insight into cross-talk between intra-amoebal pathogens.</title>
        <authorList>
            <person name="Gimenez G."/>
            <person name="Bertelli C."/>
            <person name="Moliner C."/>
            <person name="Robert C."/>
            <person name="Raoult D."/>
            <person name="Fournier P.E."/>
            <person name="Greub G."/>
        </authorList>
    </citation>
    <scope>NUCLEOTIDE SEQUENCE [LARGE SCALE GENOMIC DNA]</scope>
    <source>
        <strain evidence="11 12">LLAP12</strain>
    </source>
</reference>
<dbReference type="GO" id="GO:0006935">
    <property type="term" value="P:chemotaxis"/>
    <property type="evidence" value="ECO:0007669"/>
    <property type="project" value="UniProtKB-KW"/>
</dbReference>
<dbReference type="PANTHER" id="PTHR38786:SF1">
    <property type="entry name" value="FLAGELLAR FLIJ PROTEIN"/>
    <property type="match status" value="1"/>
</dbReference>
<keyword evidence="5" id="KW-1003">Cell membrane</keyword>
<dbReference type="InterPro" id="IPR012823">
    <property type="entry name" value="Flagell_FliJ"/>
</dbReference>
<evidence type="ECO:0000256" key="9">
    <source>
        <dbReference type="ARBA" id="ARBA00023136"/>
    </source>
</evidence>
<keyword evidence="12" id="KW-1185">Reference proteome</keyword>
<dbReference type="PANTHER" id="PTHR38786">
    <property type="entry name" value="FLAGELLAR FLIJ PROTEIN"/>
    <property type="match status" value="1"/>
</dbReference>
<dbReference type="NCBIfam" id="TIGR02473">
    <property type="entry name" value="flagell_FliJ"/>
    <property type="match status" value="1"/>
</dbReference>
<name>G9EUB1_9GAMM</name>
<protein>
    <recommendedName>
        <fullName evidence="3">Flagellar FliJ protein</fullName>
    </recommendedName>
</protein>
<evidence type="ECO:0000256" key="8">
    <source>
        <dbReference type="ARBA" id="ARBA00022927"/>
    </source>
</evidence>
<accession>G9EUB1</accession>
<evidence type="ECO:0000313" key="12">
    <source>
        <dbReference type="Proteomes" id="UP000002770"/>
    </source>
</evidence>
<evidence type="ECO:0000256" key="5">
    <source>
        <dbReference type="ARBA" id="ARBA00022475"/>
    </source>
</evidence>
<evidence type="ECO:0000256" key="10">
    <source>
        <dbReference type="ARBA" id="ARBA00023225"/>
    </source>
</evidence>
<evidence type="ECO:0000313" key="11">
    <source>
        <dbReference type="EMBL" id="EHL29185.1"/>
    </source>
</evidence>